<dbReference type="RefSeq" id="XP_046016101.1">
    <property type="nucleotide sequence ID" value="XM_046163693.1"/>
</dbReference>
<evidence type="ECO:0000313" key="2">
    <source>
        <dbReference type="Proteomes" id="UP000756346"/>
    </source>
</evidence>
<dbReference type="AlphaFoldDB" id="A0A9P8YCM0"/>
<dbReference type="OrthoDB" id="1577640at2759"/>
<proteinExistence type="predicted"/>
<dbReference type="EMBL" id="JAGTJQ010000003">
    <property type="protein sequence ID" value="KAH7036008.1"/>
    <property type="molecule type" value="Genomic_DNA"/>
</dbReference>
<gene>
    <name evidence="1" type="ORF">B0I36DRAFT_98461</name>
</gene>
<name>A0A9P8YCM0_9PEZI</name>
<accession>A0A9P8YCM0</accession>
<dbReference type="GeneID" id="70193239"/>
<keyword evidence="2" id="KW-1185">Reference proteome</keyword>
<organism evidence="1 2">
    <name type="scientific">Microdochium trichocladiopsis</name>
    <dbReference type="NCBI Taxonomy" id="1682393"/>
    <lineage>
        <taxon>Eukaryota</taxon>
        <taxon>Fungi</taxon>
        <taxon>Dikarya</taxon>
        <taxon>Ascomycota</taxon>
        <taxon>Pezizomycotina</taxon>
        <taxon>Sordariomycetes</taxon>
        <taxon>Xylariomycetidae</taxon>
        <taxon>Xylariales</taxon>
        <taxon>Microdochiaceae</taxon>
        <taxon>Microdochium</taxon>
    </lineage>
</organism>
<protein>
    <submittedName>
        <fullName evidence="1">Uncharacterized protein</fullName>
    </submittedName>
</protein>
<evidence type="ECO:0000313" key="1">
    <source>
        <dbReference type="EMBL" id="KAH7036008.1"/>
    </source>
</evidence>
<comment type="caution">
    <text evidence="1">The sequence shown here is derived from an EMBL/GenBank/DDBJ whole genome shotgun (WGS) entry which is preliminary data.</text>
</comment>
<sequence length="427" mass="47617">MSDSLLACRADLEELLGFVTKYANVGSASGPHVKDAYKTFKYGFRKNELAEIERKLATVNSALILGLQTLNLDLVLGQTAVATTMHEELNQLPRRLDHLETSTSTIDLGTAQTLQQLETLQQSVNDMQSHLPKSLHTGFMTVQEHIERSSLNMIEHVTALSTQLDTLRVVHTDSVTAELRAMRQAALAQAESFTALTTRLESLEPVPNQRESVRRLVERPDMLRDALAGRPRQPYLMSTAFLFSGMPAVGCSCEEYMASSTWSTRVGTSTFSITNTETVQHYPKCRLASSGAKKKRASRLFRAKVTWFNTVVDFALKAAYSQRHGAGGFSISPWLASYSVVDRKKSPAFQVFEVLHDLHFYNREIAIYPETKTTMQLFEDVVELVIRKLRQVYGAHRASPSDVDANGNTVLHIANPPVSFASTNQEF</sequence>
<reference evidence="1" key="1">
    <citation type="journal article" date="2021" name="Nat. Commun.">
        <title>Genetic determinants of endophytism in the Arabidopsis root mycobiome.</title>
        <authorList>
            <person name="Mesny F."/>
            <person name="Miyauchi S."/>
            <person name="Thiergart T."/>
            <person name="Pickel B."/>
            <person name="Atanasova L."/>
            <person name="Karlsson M."/>
            <person name="Huettel B."/>
            <person name="Barry K.W."/>
            <person name="Haridas S."/>
            <person name="Chen C."/>
            <person name="Bauer D."/>
            <person name="Andreopoulos W."/>
            <person name="Pangilinan J."/>
            <person name="LaButti K."/>
            <person name="Riley R."/>
            <person name="Lipzen A."/>
            <person name="Clum A."/>
            <person name="Drula E."/>
            <person name="Henrissat B."/>
            <person name="Kohler A."/>
            <person name="Grigoriev I.V."/>
            <person name="Martin F.M."/>
            <person name="Hacquard S."/>
        </authorList>
    </citation>
    <scope>NUCLEOTIDE SEQUENCE</scope>
    <source>
        <strain evidence="1">MPI-CAGE-CH-0230</strain>
    </source>
</reference>
<dbReference type="Proteomes" id="UP000756346">
    <property type="component" value="Unassembled WGS sequence"/>
</dbReference>